<keyword evidence="2" id="KW-1185">Reference proteome</keyword>
<reference evidence="1 2" key="1">
    <citation type="submission" date="2018-09" db="EMBL/GenBank/DDBJ databases">
        <title>Genomic Encyclopedia of Archaeal and Bacterial Type Strains, Phase II (KMG-II): from individual species to whole genera.</title>
        <authorList>
            <person name="Goeker M."/>
        </authorList>
    </citation>
    <scope>NUCLEOTIDE SEQUENCE [LARGE SCALE GENOMIC DNA]</scope>
    <source>
        <strain evidence="1 2">DSM 26283</strain>
    </source>
</reference>
<organism evidence="1 2">
    <name type="scientific">Ichthyenterobacterium magnum</name>
    <dbReference type="NCBI Taxonomy" id="1230530"/>
    <lineage>
        <taxon>Bacteria</taxon>
        <taxon>Pseudomonadati</taxon>
        <taxon>Bacteroidota</taxon>
        <taxon>Flavobacteriia</taxon>
        <taxon>Flavobacteriales</taxon>
        <taxon>Flavobacteriaceae</taxon>
        <taxon>Ichthyenterobacterium</taxon>
    </lineage>
</organism>
<proteinExistence type="predicted"/>
<name>A0A420DFC2_9FLAO</name>
<evidence type="ECO:0000313" key="2">
    <source>
        <dbReference type="Proteomes" id="UP000284892"/>
    </source>
</evidence>
<dbReference type="Proteomes" id="UP000284892">
    <property type="component" value="Unassembled WGS sequence"/>
</dbReference>
<evidence type="ECO:0000313" key="1">
    <source>
        <dbReference type="EMBL" id="RKE90827.1"/>
    </source>
</evidence>
<protein>
    <submittedName>
        <fullName evidence="1">Uncharacterized protein</fullName>
    </submittedName>
</protein>
<sequence length="29" mass="3264">MTTLFLITALIVINLLLLKFSVNKNKTSN</sequence>
<gene>
    <name evidence="1" type="ORF">BXY80_2670</name>
</gene>
<dbReference type="EMBL" id="RAQJ01000007">
    <property type="protein sequence ID" value="RKE90827.1"/>
    <property type="molecule type" value="Genomic_DNA"/>
</dbReference>
<accession>A0A420DFC2</accession>
<comment type="caution">
    <text evidence="1">The sequence shown here is derived from an EMBL/GenBank/DDBJ whole genome shotgun (WGS) entry which is preliminary data.</text>
</comment>
<dbReference type="AlphaFoldDB" id="A0A420DFC2"/>